<dbReference type="PROSITE" id="PS00022">
    <property type="entry name" value="EGF_1"/>
    <property type="match status" value="1"/>
</dbReference>
<organism evidence="11 12">
    <name type="scientific">Exaiptasia diaphana</name>
    <name type="common">Tropical sea anemone</name>
    <name type="synonym">Aiptasia pulchella</name>
    <dbReference type="NCBI Taxonomy" id="2652724"/>
    <lineage>
        <taxon>Eukaryota</taxon>
        <taxon>Metazoa</taxon>
        <taxon>Cnidaria</taxon>
        <taxon>Anthozoa</taxon>
        <taxon>Hexacorallia</taxon>
        <taxon>Actiniaria</taxon>
        <taxon>Aiptasiidae</taxon>
        <taxon>Exaiptasia</taxon>
    </lineage>
</organism>
<dbReference type="OMA" id="RICDENA"/>
<dbReference type="PROSITE" id="PS50026">
    <property type="entry name" value="EGF_3"/>
    <property type="match status" value="1"/>
</dbReference>
<evidence type="ECO:0000256" key="6">
    <source>
        <dbReference type="ARBA" id="ARBA00023180"/>
    </source>
</evidence>
<name>A0A913YGU2_EXADI</name>
<dbReference type="GO" id="GO:0005886">
    <property type="term" value="C:plasma membrane"/>
    <property type="evidence" value="ECO:0007669"/>
    <property type="project" value="UniProtKB-ARBA"/>
</dbReference>
<evidence type="ECO:0000259" key="10">
    <source>
        <dbReference type="PROSITE" id="PS50948"/>
    </source>
</evidence>
<evidence type="ECO:0000313" key="12">
    <source>
        <dbReference type="Proteomes" id="UP000887567"/>
    </source>
</evidence>
<dbReference type="PROSITE" id="PS50948">
    <property type="entry name" value="PAN"/>
    <property type="match status" value="1"/>
</dbReference>
<evidence type="ECO:0000256" key="8">
    <source>
        <dbReference type="SAM" id="SignalP"/>
    </source>
</evidence>
<dbReference type="SUPFAM" id="SSF57196">
    <property type="entry name" value="EGF/Laminin"/>
    <property type="match status" value="1"/>
</dbReference>
<proteinExistence type="inferred from homology"/>
<evidence type="ECO:0000256" key="5">
    <source>
        <dbReference type="ARBA" id="ARBA00023157"/>
    </source>
</evidence>
<dbReference type="GO" id="GO:0005509">
    <property type="term" value="F:calcium ion binding"/>
    <property type="evidence" value="ECO:0007669"/>
    <property type="project" value="InterPro"/>
</dbReference>
<keyword evidence="5 7" id="KW-1015">Disulfide bond</keyword>
<comment type="caution">
    <text evidence="7">Lacks conserved residue(s) required for the propagation of feature annotation.</text>
</comment>
<dbReference type="SUPFAM" id="SSF57414">
    <property type="entry name" value="Hairpin loop containing domain-like"/>
    <property type="match status" value="1"/>
</dbReference>
<dbReference type="AlphaFoldDB" id="A0A913YGU2"/>
<evidence type="ECO:0000256" key="2">
    <source>
        <dbReference type="ARBA" id="ARBA00022536"/>
    </source>
</evidence>
<keyword evidence="2 7" id="KW-0245">EGF-like domain</keyword>
<keyword evidence="12" id="KW-1185">Reference proteome</keyword>
<dbReference type="Proteomes" id="UP000887567">
    <property type="component" value="Unplaced"/>
</dbReference>
<evidence type="ECO:0000256" key="4">
    <source>
        <dbReference type="ARBA" id="ARBA00022737"/>
    </source>
</evidence>
<sequence>MFLSEVHFTMRVPLAISFNLAVLSSLLSPLRASPRKCGVSINDLALRGHVTEAIQVDNIHFCNEECKKKIGCMSTNFYRDSMLCELNNRTIAAKPHQKAVHVGAAYFDRLNPEAIGSHEEIPAESCMEIQNITGSSNSGLYWVKNEISGKVERIRCNGGIPDYCSSNSCANGGTCVSGASDFSCTCPAGFEGKTCATIKNSQWQEYSPYWCTSSYRSGRQDGLTKDQCKAKCTGSCKGMEWWEKNGACFFCSDPSKRQSFTNTKDSAYPPYVLVAS</sequence>
<dbReference type="InterPro" id="IPR001881">
    <property type="entry name" value="EGF-like_Ca-bd_dom"/>
</dbReference>
<comment type="similarity">
    <text evidence="1">Belongs to the EGF domain peptide family.</text>
</comment>
<dbReference type="SMART" id="SM00181">
    <property type="entry name" value="EGF"/>
    <property type="match status" value="1"/>
</dbReference>
<dbReference type="InterPro" id="IPR003609">
    <property type="entry name" value="Pan_app"/>
</dbReference>
<evidence type="ECO:0000256" key="7">
    <source>
        <dbReference type="PROSITE-ProRule" id="PRU00076"/>
    </source>
</evidence>
<keyword evidence="4" id="KW-0677">Repeat</keyword>
<dbReference type="OrthoDB" id="5968278at2759"/>
<feature type="domain" description="EGF-like" evidence="9">
    <location>
        <begin position="160"/>
        <end position="196"/>
    </location>
</feature>
<dbReference type="EnsemblMetazoa" id="XM_028658442.1">
    <property type="protein sequence ID" value="XP_028514243.1"/>
    <property type="gene ID" value="LOC114574833"/>
</dbReference>
<dbReference type="Gene3D" id="2.10.25.10">
    <property type="entry name" value="Laminin"/>
    <property type="match status" value="1"/>
</dbReference>
<feature type="chain" id="PRO_5038123910" evidence="8">
    <location>
        <begin position="33"/>
        <end position="276"/>
    </location>
</feature>
<reference evidence="11" key="1">
    <citation type="submission" date="2022-11" db="UniProtKB">
        <authorList>
            <consortium name="EnsemblMetazoa"/>
        </authorList>
    </citation>
    <scope>IDENTIFICATION</scope>
</reference>
<dbReference type="Pfam" id="PF00024">
    <property type="entry name" value="PAN_1"/>
    <property type="match status" value="1"/>
</dbReference>
<keyword evidence="6" id="KW-0325">Glycoprotein</keyword>
<evidence type="ECO:0000256" key="3">
    <source>
        <dbReference type="ARBA" id="ARBA00022729"/>
    </source>
</evidence>
<feature type="disulfide bond" evidence="7">
    <location>
        <begin position="186"/>
        <end position="195"/>
    </location>
</feature>
<dbReference type="GO" id="GO:0042063">
    <property type="term" value="P:gliogenesis"/>
    <property type="evidence" value="ECO:0007669"/>
    <property type="project" value="UniProtKB-ARBA"/>
</dbReference>
<dbReference type="GO" id="GO:0000902">
    <property type="term" value="P:cell morphogenesis"/>
    <property type="evidence" value="ECO:0007669"/>
    <property type="project" value="UniProtKB-ARBA"/>
</dbReference>
<dbReference type="GeneID" id="114574833"/>
<dbReference type="CDD" id="cd00054">
    <property type="entry name" value="EGF_CA"/>
    <property type="match status" value="1"/>
</dbReference>
<dbReference type="Pfam" id="PF00008">
    <property type="entry name" value="EGF"/>
    <property type="match status" value="1"/>
</dbReference>
<protein>
    <submittedName>
        <fullName evidence="11">Uncharacterized protein</fullName>
    </submittedName>
</protein>
<dbReference type="KEGG" id="epa:114574833"/>
<feature type="domain" description="Apple" evidence="10">
    <location>
        <begin position="37"/>
        <end position="111"/>
    </location>
</feature>
<dbReference type="SMART" id="SM00179">
    <property type="entry name" value="EGF_CA"/>
    <property type="match status" value="1"/>
</dbReference>
<dbReference type="PROSITE" id="PS01186">
    <property type="entry name" value="EGF_2"/>
    <property type="match status" value="1"/>
</dbReference>
<evidence type="ECO:0000313" key="11">
    <source>
        <dbReference type="EnsemblMetazoa" id="XP_028514243.1"/>
    </source>
</evidence>
<dbReference type="FunFam" id="2.10.25.10:FF:000230">
    <property type="entry name" value="Delta-like protein"/>
    <property type="match status" value="1"/>
</dbReference>
<evidence type="ECO:0000259" key="9">
    <source>
        <dbReference type="PROSITE" id="PS50026"/>
    </source>
</evidence>
<feature type="signal peptide" evidence="8">
    <location>
        <begin position="1"/>
        <end position="32"/>
    </location>
</feature>
<accession>A0A913YGU2</accession>
<dbReference type="Gene3D" id="3.50.4.10">
    <property type="entry name" value="Hepatocyte Growth Factor"/>
    <property type="match status" value="1"/>
</dbReference>
<dbReference type="InterPro" id="IPR000742">
    <property type="entry name" value="EGF"/>
</dbReference>
<evidence type="ECO:0000256" key="1">
    <source>
        <dbReference type="ARBA" id="ARBA00006373"/>
    </source>
</evidence>
<dbReference type="GO" id="GO:0048666">
    <property type="term" value="P:neuron development"/>
    <property type="evidence" value="ECO:0007669"/>
    <property type="project" value="UniProtKB-ARBA"/>
</dbReference>
<keyword evidence="3 8" id="KW-0732">Signal</keyword>
<dbReference type="RefSeq" id="XP_028514243.1">
    <property type="nucleotide sequence ID" value="XM_028658442.1"/>
</dbReference>